<keyword evidence="5 8" id="KW-1133">Transmembrane helix</keyword>
<accession>F4QHG0</accession>
<dbReference type="Gene3D" id="1.20.1560.10">
    <property type="entry name" value="ABC transporter type 1, transmembrane domain"/>
    <property type="match status" value="1"/>
</dbReference>
<evidence type="ECO:0000259" key="10">
    <source>
        <dbReference type="PROSITE" id="PS50929"/>
    </source>
</evidence>
<evidence type="ECO:0000256" key="3">
    <source>
        <dbReference type="ARBA" id="ARBA00022741"/>
    </source>
</evidence>
<dbReference type="Gene3D" id="3.40.50.300">
    <property type="entry name" value="P-loop containing nucleotide triphosphate hydrolases"/>
    <property type="match status" value="1"/>
</dbReference>
<feature type="transmembrane region" description="Helical" evidence="8">
    <location>
        <begin position="25"/>
        <end position="47"/>
    </location>
</feature>
<dbReference type="eggNOG" id="COG4618">
    <property type="taxonomic scope" value="Bacteria"/>
</dbReference>
<evidence type="ECO:0000256" key="8">
    <source>
        <dbReference type="SAM" id="Phobius"/>
    </source>
</evidence>
<dbReference type="GO" id="GO:0005524">
    <property type="term" value="F:ATP binding"/>
    <property type="evidence" value="ECO:0007669"/>
    <property type="project" value="UniProtKB-KW"/>
</dbReference>
<dbReference type="Proteomes" id="UP000006512">
    <property type="component" value="Unassembled WGS sequence"/>
</dbReference>
<dbReference type="InterPro" id="IPR036640">
    <property type="entry name" value="ABC1_TM_sf"/>
</dbReference>
<dbReference type="InterPro" id="IPR003593">
    <property type="entry name" value="AAA+_ATPase"/>
</dbReference>
<dbReference type="EMBL" id="GL883077">
    <property type="protein sequence ID" value="EGF92697.1"/>
    <property type="molecule type" value="Genomic_DNA"/>
</dbReference>
<reference evidence="12" key="1">
    <citation type="submission" date="2011-03" db="EMBL/GenBank/DDBJ databases">
        <title>Draft genome sequence of Brevundimonas diminuta.</title>
        <authorList>
            <person name="Brown P.J.B."/>
            <person name="Buechlein A."/>
            <person name="Hemmerich C."/>
            <person name="Brun Y.V."/>
        </authorList>
    </citation>
    <scope>NUCLEOTIDE SEQUENCE [LARGE SCALE GENOMIC DNA]</scope>
    <source>
        <strain evidence="12">C19</strain>
    </source>
</reference>
<protein>
    <submittedName>
        <fullName evidence="11">PrtD protein</fullName>
    </submittedName>
</protein>
<keyword evidence="2 8" id="KW-0812">Transmembrane</keyword>
<feature type="domain" description="ABC transmembrane type-1" evidence="10">
    <location>
        <begin position="28"/>
        <end position="303"/>
    </location>
</feature>
<feature type="transmembrane region" description="Helical" evidence="8">
    <location>
        <begin position="145"/>
        <end position="177"/>
    </location>
</feature>
<dbReference type="GO" id="GO:0016887">
    <property type="term" value="F:ATP hydrolysis activity"/>
    <property type="evidence" value="ECO:0007669"/>
    <property type="project" value="InterPro"/>
</dbReference>
<dbReference type="PROSITE" id="PS50929">
    <property type="entry name" value="ABC_TM1F"/>
    <property type="match status" value="1"/>
</dbReference>
<dbReference type="GO" id="GO:0030256">
    <property type="term" value="C:type I protein secretion system complex"/>
    <property type="evidence" value="ECO:0007669"/>
    <property type="project" value="InterPro"/>
</dbReference>
<dbReference type="InterPro" id="IPR003439">
    <property type="entry name" value="ABC_transporter-like_ATP-bd"/>
</dbReference>
<feature type="compositionally biased region" description="Polar residues" evidence="7">
    <location>
        <begin position="566"/>
        <end position="577"/>
    </location>
</feature>
<evidence type="ECO:0000313" key="12">
    <source>
        <dbReference type="Proteomes" id="UP000006512"/>
    </source>
</evidence>
<dbReference type="AlphaFoldDB" id="F4QHG0"/>
<evidence type="ECO:0000256" key="1">
    <source>
        <dbReference type="ARBA" id="ARBA00004651"/>
    </source>
</evidence>
<dbReference type="GO" id="GO:0030253">
    <property type="term" value="P:protein secretion by the type I secretion system"/>
    <property type="evidence" value="ECO:0007669"/>
    <property type="project" value="InterPro"/>
</dbReference>
<keyword evidence="4" id="KW-0067">ATP-binding</keyword>
<evidence type="ECO:0000313" key="11">
    <source>
        <dbReference type="EMBL" id="EGF92697.1"/>
    </source>
</evidence>
<evidence type="ECO:0000256" key="6">
    <source>
        <dbReference type="ARBA" id="ARBA00023136"/>
    </source>
</evidence>
<dbReference type="InterPro" id="IPR039421">
    <property type="entry name" value="Type_1_exporter"/>
</dbReference>
<dbReference type="SMART" id="SM00382">
    <property type="entry name" value="AAA"/>
    <property type="match status" value="1"/>
</dbReference>
<dbReference type="STRING" id="715226.ABI_11340"/>
<comment type="subcellular location">
    <subcellularLocation>
        <location evidence="1">Cell membrane</location>
        <topology evidence="1">Multi-pass membrane protein</topology>
    </subcellularLocation>
</comment>
<evidence type="ECO:0000256" key="5">
    <source>
        <dbReference type="ARBA" id="ARBA00022989"/>
    </source>
</evidence>
<keyword evidence="12" id="KW-1185">Reference proteome</keyword>
<dbReference type="HOGENOM" id="CLU_000604_95_6_5"/>
<dbReference type="SUPFAM" id="SSF52540">
    <property type="entry name" value="P-loop containing nucleoside triphosphate hydrolases"/>
    <property type="match status" value="1"/>
</dbReference>
<dbReference type="Pfam" id="PF00664">
    <property type="entry name" value="ABC_membrane"/>
    <property type="match status" value="1"/>
</dbReference>
<dbReference type="PROSITE" id="PS00211">
    <property type="entry name" value="ABC_TRANSPORTER_1"/>
    <property type="match status" value="1"/>
</dbReference>
<evidence type="ECO:0000259" key="9">
    <source>
        <dbReference type="PROSITE" id="PS50893"/>
    </source>
</evidence>
<dbReference type="GO" id="GO:0005886">
    <property type="term" value="C:plasma membrane"/>
    <property type="evidence" value="ECO:0007669"/>
    <property type="project" value="UniProtKB-SubCell"/>
</dbReference>
<feature type="transmembrane region" description="Helical" evidence="8">
    <location>
        <begin position="59"/>
        <end position="79"/>
    </location>
</feature>
<feature type="region of interest" description="Disordered" evidence="7">
    <location>
        <begin position="564"/>
        <end position="586"/>
    </location>
</feature>
<evidence type="ECO:0000256" key="4">
    <source>
        <dbReference type="ARBA" id="ARBA00022840"/>
    </source>
</evidence>
<dbReference type="Pfam" id="PF00005">
    <property type="entry name" value="ABC_tran"/>
    <property type="match status" value="1"/>
</dbReference>
<dbReference type="PANTHER" id="PTHR24221:SF248">
    <property type="entry name" value="ABC TRANSPORTER TRANSMEMBRANE REGION"/>
    <property type="match status" value="1"/>
</dbReference>
<dbReference type="NCBIfam" id="TIGR01842">
    <property type="entry name" value="type_I_sec_PrtD"/>
    <property type="match status" value="1"/>
</dbReference>
<organism evidence="11 12">
    <name type="scientific">Asticcacaulis biprosthecium C19</name>
    <dbReference type="NCBI Taxonomy" id="715226"/>
    <lineage>
        <taxon>Bacteria</taxon>
        <taxon>Pseudomonadati</taxon>
        <taxon>Pseudomonadota</taxon>
        <taxon>Alphaproteobacteria</taxon>
        <taxon>Caulobacterales</taxon>
        <taxon>Caulobacteraceae</taxon>
        <taxon>Asticcacaulis</taxon>
    </lineage>
</organism>
<dbReference type="InterPro" id="IPR027417">
    <property type="entry name" value="P-loop_NTPase"/>
</dbReference>
<dbReference type="SUPFAM" id="SSF90123">
    <property type="entry name" value="ABC transporter transmembrane region"/>
    <property type="match status" value="1"/>
</dbReference>
<dbReference type="GO" id="GO:0140359">
    <property type="term" value="F:ABC-type transporter activity"/>
    <property type="evidence" value="ECO:0007669"/>
    <property type="project" value="InterPro"/>
</dbReference>
<evidence type="ECO:0000256" key="7">
    <source>
        <dbReference type="SAM" id="MobiDB-lite"/>
    </source>
</evidence>
<sequence length="586" mass="63652">MISSLFRIKINPVMADAIKQCRPHFINAAVFSFFINMLSLAPTLYMLQVYGRVVSTGSMTTLIYITLMLIVSLIALSFLDSVRSRLLMRSGMRLDKVLVGNVLNHLYARIGNGRQATNAGLLREFDTFKQTLSGQGMVALFDLPWIFLFVGLCFILHPVLGWMTVGGGVALGIITWLSERASYRYITQAAENMQKAYTRQEATTQRADVVRALGMRRALVNQQLEERHSALDDQVKANLSVGGYTTSSKFLRQLLQSISLGVGAYLAVQQEISAGAIFAASLLMARALMPMEQVISNWRSLIRGYNAFRTIDKALAEDATKAVTSLPRPKAVLEVEGLSIVHAEQKAYILQNITFRVGPGEMLGIAGVSGAGKSTLARVLVGCDGYEIGAIRVDGAERKDWDPEVLAKYIGYLPQDPTLFPGTVRDNICRFESGDSDEIDELVIAAAKLAGVHDMVLQLSNGYNTLLNMNGQGLSGGQAQRVALARALYRDPPILVLDEPNAYQDQAGEIALINAMNGVCARGGAVIVIAHRAMVLDRVTRLMMLANGRVAFLGTPAQYAEAMKKQQASNATPTSLAPITGGKAAN</sequence>
<dbReference type="GO" id="GO:0034040">
    <property type="term" value="F:ATPase-coupled lipid transmembrane transporter activity"/>
    <property type="evidence" value="ECO:0007669"/>
    <property type="project" value="TreeGrafter"/>
</dbReference>
<dbReference type="PROSITE" id="PS50893">
    <property type="entry name" value="ABC_TRANSPORTER_2"/>
    <property type="match status" value="1"/>
</dbReference>
<keyword evidence="3" id="KW-0547">Nucleotide-binding</keyword>
<name>F4QHG0_9CAUL</name>
<dbReference type="InterPro" id="IPR010128">
    <property type="entry name" value="ATPase_T1SS_PrtD-like"/>
</dbReference>
<dbReference type="RefSeq" id="WP_006271877.1">
    <property type="nucleotide sequence ID" value="NZ_GL883077.1"/>
</dbReference>
<dbReference type="PANTHER" id="PTHR24221">
    <property type="entry name" value="ATP-BINDING CASSETTE SUB-FAMILY B"/>
    <property type="match status" value="1"/>
</dbReference>
<keyword evidence="6 8" id="KW-0472">Membrane</keyword>
<gene>
    <name evidence="11" type="ORF">ABI_11340</name>
</gene>
<proteinExistence type="predicted"/>
<evidence type="ECO:0000256" key="2">
    <source>
        <dbReference type="ARBA" id="ARBA00022692"/>
    </source>
</evidence>
<feature type="domain" description="ABC transporter" evidence="9">
    <location>
        <begin position="333"/>
        <end position="572"/>
    </location>
</feature>
<dbReference type="InterPro" id="IPR017871">
    <property type="entry name" value="ABC_transporter-like_CS"/>
</dbReference>
<dbReference type="InterPro" id="IPR011527">
    <property type="entry name" value="ABC1_TM_dom"/>
</dbReference>